<keyword evidence="1 2" id="KW-0645">Protease</keyword>
<feature type="domain" description="Lon proteolytic" evidence="3">
    <location>
        <begin position="574"/>
        <end position="769"/>
    </location>
</feature>
<dbReference type="Gene3D" id="1.10.8.60">
    <property type="match status" value="1"/>
</dbReference>
<dbReference type="GO" id="GO:0004176">
    <property type="term" value="F:ATP-dependent peptidase activity"/>
    <property type="evidence" value="ECO:0007669"/>
    <property type="project" value="UniProtKB-UniRule"/>
</dbReference>
<dbReference type="InterPro" id="IPR008269">
    <property type="entry name" value="Lon_proteolytic"/>
</dbReference>
<evidence type="ECO:0000259" key="3">
    <source>
        <dbReference type="PROSITE" id="PS51786"/>
    </source>
</evidence>
<dbReference type="SUPFAM" id="SSF54211">
    <property type="entry name" value="Ribosomal protein S5 domain 2-like"/>
    <property type="match status" value="1"/>
</dbReference>
<comment type="catalytic activity">
    <reaction evidence="2">
        <text>Hydrolysis of proteins in presence of ATP.</text>
        <dbReference type="EC" id="3.4.21.53"/>
    </reaction>
</comment>
<dbReference type="Pfam" id="PF13654">
    <property type="entry name" value="AAA_32"/>
    <property type="match status" value="1"/>
</dbReference>
<dbReference type="EMBL" id="DSUH01000111">
    <property type="protein sequence ID" value="HGU32185.1"/>
    <property type="molecule type" value="Genomic_DNA"/>
</dbReference>
<dbReference type="InterPro" id="IPR027065">
    <property type="entry name" value="Lon_Prtase"/>
</dbReference>
<dbReference type="InterPro" id="IPR041699">
    <property type="entry name" value="AAA_32"/>
</dbReference>
<dbReference type="SUPFAM" id="SSF52540">
    <property type="entry name" value="P-loop containing nucleoside triphosphate hydrolases"/>
    <property type="match status" value="1"/>
</dbReference>
<protein>
    <recommendedName>
        <fullName evidence="2">endopeptidase La</fullName>
        <ecNumber evidence="2">3.4.21.53</ecNumber>
    </recommendedName>
</protein>
<dbReference type="PROSITE" id="PS51786">
    <property type="entry name" value="LON_PROTEOLYTIC"/>
    <property type="match status" value="1"/>
</dbReference>
<dbReference type="GO" id="GO:0005524">
    <property type="term" value="F:ATP binding"/>
    <property type="evidence" value="ECO:0007669"/>
    <property type="project" value="UniProtKB-KW"/>
</dbReference>
<dbReference type="EC" id="3.4.21.53" evidence="2"/>
<dbReference type="InterPro" id="IPR020568">
    <property type="entry name" value="Ribosomal_Su5_D2-typ_SF"/>
</dbReference>
<proteinExistence type="inferred from homology"/>
<accession>A0A7C4MPV1</accession>
<evidence type="ECO:0000256" key="1">
    <source>
        <dbReference type="ARBA" id="ARBA00022670"/>
    </source>
</evidence>
<gene>
    <name evidence="4" type="ORF">ENS29_04945</name>
</gene>
<dbReference type="AlphaFoldDB" id="A0A7C4MPV1"/>
<reference evidence="4" key="1">
    <citation type="journal article" date="2020" name="mSystems">
        <title>Genome- and Community-Level Interaction Insights into Carbon Utilization and Element Cycling Functions of Hydrothermarchaeota in Hydrothermal Sediment.</title>
        <authorList>
            <person name="Zhou Z."/>
            <person name="Liu Y."/>
            <person name="Xu W."/>
            <person name="Pan J."/>
            <person name="Luo Z.H."/>
            <person name="Li M."/>
        </authorList>
    </citation>
    <scope>NUCLEOTIDE SEQUENCE [LARGE SCALE GENOMIC DNA]</scope>
    <source>
        <strain evidence="4">SpSt-477</strain>
    </source>
</reference>
<organism evidence="4">
    <name type="scientific">Desulfatirhabdium butyrativorans</name>
    <dbReference type="NCBI Taxonomy" id="340467"/>
    <lineage>
        <taxon>Bacteria</taxon>
        <taxon>Pseudomonadati</taxon>
        <taxon>Thermodesulfobacteriota</taxon>
        <taxon>Desulfobacteria</taxon>
        <taxon>Desulfobacterales</taxon>
        <taxon>Desulfatirhabdiaceae</taxon>
        <taxon>Desulfatirhabdium</taxon>
    </lineage>
</organism>
<sequence>MTKDLEIRMIDHLKLSPQALRRTCTLCDLPFDDTTQIQPLDEVIGQKRAVQALDFGLNMMSAGYNIFVTGIDGTGKSSIVRDIVERHAANLPVPDDWCLVHNFKDESSPKVLGLPPGQAPAFAKAMSKLMDDIRIELPKVLESAAFQEQYRRIQREYGEKQRKLFEELEGVARAKHLRIASDDDGYHAVPVENDTELTAEAFQKLPPEKQSEIERNLMDVQQHLETTLREIQKINDVINEHVEEITREMAQMVITERMRGLRERHIDHEGVRGYLDEVQEDILDHIDRFVSPEDHPDEPEEEDTIEDGIETFLRRYKVNVLVDHSEQKGAPVIFETNPTYPNVIGRIEKRSQMGILTTDFLMVQAGSMLKANGGFLIMEIDPLMQNPFIWDALKRSLQNRSLVIEEMSTDLGYATATWRPQEIPLNIKVILLGEYELFEWLQNEDSKFNRIFRVRADFDYEVSCSRETEERYARFVALVCKREGLLPFTRDAVAAVIEYGHRLVEDQQKLSLRFGPIVGLLKEAEYLARKAGKSAVDASFIEWATDAYRFRYNLYEEKIHESYVDGTILIDVTSHVIGQVNGLTVYQIGEISFGRPCRITAESFVGKPGIVNIEREVELSGSSHDKGVMILSGYLGRTFAKKYPIGVSISITFEQNYGEIDGDSASLAELLAAISTIGNVPIDQGIAVTGSVNQKGEVQAIGGINEKIEGFYDVCLAKGLTGRQGVILPKANVRHLMLRKDVVAAAEQKAFHLYAVSDVREAVEILTGIPAGEMNTNGNYPKETVFGKVQEALCHSWTHQREWLRQGTGLYAPILDSQ</sequence>
<dbReference type="GO" id="GO:0006508">
    <property type="term" value="P:proteolysis"/>
    <property type="evidence" value="ECO:0007669"/>
    <property type="project" value="UniProtKB-KW"/>
</dbReference>
<keyword evidence="2" id="KW-0378">Hydrolase</keyword>
<dbReference type="PRINTS" id="PR00830">
    <property type="entry name" value="ENDOLAPTASE"/>
</dbReference>
<keyword evidence="4" id="KW-0547">Nucleotide-binding</keyword>
<dbReference type="PANTHER" id="PTHR10046">
    <property type="entry name" value="ATP DEPENDENT LON PROTEASE FAMILY MEMBER"/>
    <property type="match status" value="1"/>
</dbReference>
<dbReference type="Gene3D" id="3.40.50.300">
    <property type="entry name" value="P-loop containing nucleotide triphosphate hydrolases"/>
    <property type="match status" value="2"/>
</dbReference>
<feature type="active site" evidence="2">
    <location>
        <position position="664"/>
    </location>
</feature>
<dbReference type="Pfam" id="PF20436">
    <property type="entry name" value="LonB_AAA-LID"/>
    <property type="match status" value="1"/>
</dbReference>
<comment type="caution">
    <text evidence="4">The sequence shown here is derived from an EMBL/GenBank/DDBJ whole genome shotgun (WGS) entry which is preliminary data.</text>
</comment>
<evidence type="ECO:0000256" key="2">
    <source>
        <dbReference type="PROSITE-ProRule" id="PRU01122"/>
    </source>
</evidence>
<keyword evidence="4" id="KW-0067">ATP-binding</keyword>
<keyword evidence="2" id="KW-0720">Serine protease</keyword>
<comment type="similarity">
    <text evidence="2">Belongs to the peptidase S16 family.</text>
</comment>
<dbReference type="GO" id="GO:0004252">
    <property type="term" value="F:serine-type endopeptidase activity"/>
    <property type="evidence" value="ECO:0007669"/>
    <property type="project" value="UniProtKB-UniRule"/>
</dbReference>
<dbReference type="Pfam" id="PF20437">
    <property type="entry name" value="LonC_helical"/>
    <property type="match status" value="1"/>
</dbReference>
<dbReference type="InterPro" id="IPR046844">
    <property type="entry name" value="Lon-like_helical"/>
</dbReference>
<dbReference type="Gene3D" id="3.30.230.10">
    <property type="match status" value="1"/>
</dbReference>
<evidence type="ECO:0000313" key="4">
    <source>
        <dbReference type="EMBL" id="HGU32185.1"/>
    </source>
</evidence>
<dbReference type="InterPro" id="IPR014721">
    <property type="entry name" value="Ribsml_uS5_D2-typ_fold_subgr"/>
</dbReference>
<dbReference type="Pfam" id="PF05362">
    <property type="entry name" value="Lon_C"/>
    <property type="match status" value="1"/>
</dbReference>
<dbReference type="InterPro" id="IPR046843">
    <property type="entry name" value="LonB_AAA-LID"/>
</dbReference>
<feature type="active site" evidence="2">
    <location>
        <position position="707"/>
    </location>
</feature>
<name>A0A7C4MPV1_9BACT</name>
<dbReference type="GO" id="GO:0030163">
    <property type="term" value="P:protein catabolic process"/>
    <property type="evidence" value="ECO:0007669"/>
    <property type="project" value="InterPro"/>
</dbReference>
<dbReference type="InterPro" id="IPR027417">
    <property type="entry name" value="P-loop_NTPase"/>
</dbReference>